<evidence type="ECO:0000256" key="1">
    <source>
        <dbReference type="SAM" id="MobiDB-lite"/>
    </source>
</evidence>
<keyword evidence="4" id="KW-1185">Reference proteome</keyword>
<comment type="caution">
    <text evidence="3">The sequence shown here is derived from an EMBL/GenBank/DDBJ whole genome shotgun (WGS) entry which is preliminary data.</text>
</comment>
<dbReference type="Proteomes" id="UP001458946">
    <property type="component" value="Unassembled WGS sequence"/>
</dbReference>
<accession>A0ABP9VD96</accession>
<evidence type="ECO:0000256" key="2">
    <source>
        <dbReference type="SAM" id="Phobius"/>
    </source>
</evidence>
<organism evidence="3 4">
    <name type="scientific">Deinococcus xinjiangensis</name>
    <dbReference type="NCBI Taxonomy" id="457454"/>
    <lineage>
        <taxon>Bacteria</taxon>
        <taxon>Thermotogati</taxon>
        <taxon>Deinococcota</taxon>
        <taxon>Deinococci</taxon>
        <taxon>Deinococcales</taxon>
        <taxon>Deinococcaceae</taxon>
        <taxon>Deinococcus</taxon>
    </lineage>
</organism>
<feature type="transmembrane region" description="Helical" evidence="2">
    <location>
        <begin position="20"/>
        <end position="39"/>
    </location>
</feature>
<name>A0ABP9VD96_9DEIO</name>
<sequence>MTLFPLDFDTSPATWQRRTLRYLAIYLVLSLSLVALRYCSQHVRPALRDAQETEAKLLTQRDELEIRVQVATTPQKVQDWAEAHGMQRFAEAHKTVRDLGNQAPPPAPTPVSSAVEVKTQWK</sequence>
<feature type="region of interest" description="Disordered" evidence="1">
    <location>
        <begin position="98"/>
        <end position="122"/>
    </location>
</feature>
<proteinExistence type="predicted"/>
<evidence type="ECO:0000313" key="3">
    <source>
        <dbReference type="EMBL" id="GAA5502038.1"/>
    </source>
</evidence>
<evidence type="ECO:0000313" key="4">
    <source>
        <dbReference type="Proteomes" id="UP001458946"/>
    </source>
</evidence>
<dbReference type="EMBL" id="BAABRN010000017">
    <property type="protein sequence ID" value="GAA5502038.1"/>
    <property type="molecule type" value="Genomic_DNA"/>
</dbReference>
<dbReference type="RefSeq" id="WP_353542009.1">
    <property type="nucleotide sequence ID" value="NZ_BAABRN010000017.1"/>
</dbReference>
<keyword evidence="2" id="KW-0472">Membrane</keyword>
<protein>
    <recommendedName>
        <fullName evidence="5">Cell division protein FtsL</fullName>
    </recommendedName>
</protein>
<keyword evidence="2" id="KW-1133">Transmembrane helix</keyword>
<reference evidence="3 4" key="1">
    <citation type="submission" date="2024-02" db="EMBL/GenBank/DDBJ databases">
        <title>Deinococcus xinjiangensis NBRC 107630.</title>
        <authorList>
            <person name="Ichikawa N."/>
            <person name="Katano-Makiyama Y."/>
            <person name="Hidaka K."/>
        </authorList>
    </citation>
    <scope>NUCLEOTIDE SEQUENCE [LARGE SCALE GENOMIC DNA]</scope>
    <source>
        <strain evidence="3 4">NBRC 107630</strain>
    </source>
</reference>
<gene>
    <name evidence="3" type="ORF">Dxin01_01777</name>
</gene>
<keyword evidence="2" id="KW-0812">Transmembrane</keyword>
<evidence type="ECO:0008006" key="5">
    <source>
        <dbReference type="Google" id="ProtNLM"/>
    </source>
</evidence>